<protein>
    <submittedName>
        <fullName evidence="2">Uncharacterized protein</fullName>
    </submittedName>
</protein>
<reference evidence="2" key="1">
    <citation type="submission" date="2020-07" db="EMBL/GenBank/DDBJ databases">
        <authorList>
            <person name="Lin J."/>
        </authorList>
    </citation>
    <scope>NUCLEOTIDE SEQUENCE</scope>
</reference>
<dbReference type="PANTHER" id="PTHR35324:SF4">
    <property type="entry name" value="EXPRESSED PROTEIN"/>
    <property type="match status" value="1"/>
</dbReference>
<evidence type="ECO:0000256" key="1">
    <source>
        <dbReference type="SAM" id="MobiDB-lite"/>
    </source>
</evidence>
<proteinExistence type="predicted"/>
<sequence length="100" mass="11134">MDFVVPKKLPSPPSSPVYRRGDEAAAVAENSSPVSSRLYLKPTESGRSTSLDKDVVLQRIRHRKRANRVRNALHSFLIHERDLGVGEPPLGWLDDAFSSP</sequence>
<feature type="region of interest" description="Disordered" evidence="1">
    <location>
        <begin position="1"/>
        <end position="48"/>
    </location>
</feature>
<evidence type="ECO:0000313" key="2">
    <source>
        <dbReference type="EMBL" id="CAD1841386.1"/>
    </source>
</evidence>
<gene>
    <name evidence="2" type="ORF">CB5_LOCUS24597</name>
</gene>
<dbReference type="EMBL" id="LR862135">
    <property type="protein sequence ID" value="CAD1841386.1"/>
    <property type="molecule type" value="Genomic_DNA"/>
</dbReference>
<dbReference type="AlphaFoldDB" id="A0A6V7QEY7"/>
<organism evidence="2">
    <name type="scientific">Ananas comosus var. bracteatus</name>
    <name type="common">red pineapple</name>
    <dbReference type="NCBI Taxonomy" id="296719"/>
    <lineage>
        <taxon>Eukaryota</taxon>
        <taxon>Viridiplantae</taxon>
        <taxon>Streptophyta</taxon>
        <taxon>Embryophyta</taxon>
        <taxon>Tracheophyta</taxon>
        <taxon>Spermatophyta</taxon>
        <taxon>Magnoliopsida</taxon>
        <taxon>Liliopsida</taxon>
        <taxon>Poales</taxon>
        <taxon>Bromeliaceae</taxon>
        <taxon>Bromelioideae</taxon>
        <taxon>Ananas</taxon>
    </lineage>
</organism>
<dbReference type="PANTHER" id="PTHR35324">
    <property type="entry name" value="BNAA08G03750D PROTEIN"/>
    <property type="match status" value="1"/>
</dbReference>
<accession>A0A6V7QEY7</accession>
<name>A0A6V7QEY7_ANACO</name>